<feature type="region of interest" description="Disordered" evidence="1">
    <location>
        <begin position="230"/>
        <end position="292"/>
    </location>
</feature>
<feature type="compositionally biased region" description="Basic and acidic residues" evidence="1">
    <location>
        <begin position="230"/>
        <end position="239"/>
    </location>
</feature>
<organism evidence="2 3">
    <name type="scientific">Apiospora marii</name>
    <dbReference type="NCBI Taxonomy" id="335849"/>
    <lineage>
        <taxon>Eukaryota</taxon>
        <taxon>Fungi</taxon>
        <taxon>Dikarya</taxon>
        <taxon>Ascomycota</taxon>
        <taxon>Pezizomycotina</taxon>
        <taxon>Sordariomycetes</taxon>
        <taxon>Xylariomycetidae</taxon>
        <taxon>Amphisphaeriales</taxon>
        <taxon>Apiosporaceae</taxon>
        <taxon>Apiospora</taxon>
    </lineage>
</organism>
<sequence length="292" mass="31348">MDRNFVAAFQLTLGTMNHAASAVGWLPTVGREQDSARVIQRNRDAVKAAVTTVRRPWLAQLGSARPSISSLQAFFQLSQILAEASSIGHIKGFVMARGIHGYPEDGTVASISQKGPALPLLLAFSPVALLSLWAWRMSFTGAPTAKASYAIASEVLPPGSTASSLPAAKALEALAPSPLKGEYLASQPWMKAAARASIAHRSQHYMDGHLSQPTEVLPNTTDRAQTALEMRRARPDSLSRARSTLPRTAGQTLVATLSRGYGSSEHEMQDQEDKRVAYVQQPQRRGVPGLGD</sequence>
<comment type="caution">
    <text evidence="2">The sequence shown here is derived from an EMBL/GenBank/DDBJ whole genome shotgun (WGS) entry which is preliminary data.</text>
</comment>
<accession>A0ABR1RKJ7</accession>
<evidence type="ECO:0000313" key="2">
    <source>
        <dbReference type="EMBL" id="KAK8013781.1"/>
    </source>
</evidence>
<protein>
    <submittedName>
        <fullName evidence="2">Uncharacterized protein</fullName>
    </submittedName>
</protein>
<keyword evidence="3" id="KW-1185">Reference proteome</keyword>
<dbReference type="EMBL" id="JAQQWI010000013">
    <property type="protein sequence ID" value="KAK8013781.1"/>
    <property type="molecule type" value="Genomic_DNA"/>
</dbReference>
<reference evidence="2 3" key="1">
    <citation type="submission" date="2023-01" db="EMBL/GenBank/DDBJ databases">
        <title>Analysis of 21 Apiospora genomes using comparative genomics revels a genus with tremendous synthesis potential of carbohydrate active enzymes and secondary metabolites.</title>
        <authorList>
            <person name="Sorensen T."/>
        </authorList>
    </citation>
    <scope>NUCLEOTIDE SEQUENCE [LARGE SCALE GENOMIC DNA]</scope>
    <source>
        <strain evidence="2 3">CBS 20057</strain>
    </source>
</reference>
<feature type="compositionally biased region" description="Basic and acidic residues" evidence="1">
    <location>
        <begin position="264"/>
        <end position="276"/>
    </location>
</feature>
<evidence type="ECO:0000256" key="1">
    <source>
        <dbReference type="SAM" id="MobiDB-lite"/>
    </source>
</evidence>
<dbReference type="Proteomes" id="UP001396898">
    <property type="component" value="Unassembled WGS sequence"/>
</dbReference>
<proteinExistence type="predicted"/>
<name>A0ABR1RKJ7_9PEZI</name>
<evidence type="ECO:0000313" key="3">
    <source>
        <dbReference type="Proteomes" id="UP001396898"/>
    </source>
</evidence>
<gene>
    <name evidence="2" type="ORF">PG991_009374</name>
</gene>
<feature type="compositionally biased region" description="Polar residues" evidence="1">
    <location>
        <begin position="240"/>
        <end position="255"/>
    </location>
</feature>